<proteinExistence type="predicted"/>
<evidence type="ECO:0000313" key="3">
    <source>
        <dbReference type="Proteomes" id="UP000245390"/>
    </source>
</evidence>
<sequence>MTRGAVLAVLAFLSGPALAQDWATVEVCTVDVPEIVDEAFSPPGRAALEEAAAEIPNGTGRFWRIEAPSGAVSHLWGTFHASDRLILDLPQPLQDAIDAARVVAVEVDFIHPTRQSYRDAQYYPSRFLEGGDPFEATGSLGTIAGVPEEIDGWIRERGIELGWTEDMDLVLSPGGIAEMLLSDPCEDFSTGVLPIQDDYIQVQGRIAGARILGLEAQTAFLDDLDERPEIANAITAVYGSYLRPVTSNDERKTAFAIYLEGRLGLMTVADSAYINEVLGDTGAEALTLTDDYLLLERNQRFLQTLLPELDEGGVVVAIGAGHLPGETGMIELLRGAGYTLTREPLPGEAE</sequence>
<dbReference type="Proteomes" id="UP000245390">
    <property type="component" value="Unassembled WGS sequence"/>
</dbReference>
<dbReference type="KEGG" id="salo:EF888_18800"/>
<dbReference type="RefSeq" id="WP_109760897.1">
    <property type="nucleotide sequence ID" value="NZ_CP034588.1"/>
</dbReference>
<evidence type="ECO:0008006" key="4">
    <source>
        <dbReference type="Google" id="ProtNLM"/>
    </source>
</evidence>
<dbReference type="Pfam" id="PF01963">
    <property type="entry name" value="TraB_PrgY_gumN"/>
    <property type="match status" value="1"/>
</dbReference>
<name>A0A316FZY3_9RHOB</name>
<reference evidence="2 3" key="1">
    <citation type="submission" date="2018-05" db="EMBL/GenBank/DDBJ databases">
        <title>Genomic Encyclopedia of Type Strains, Phase IV (KMG-IV): sequencing the most valuable type-strain genomes for metagenomic binning, comparative biology and taxonomic classification.</title>
        <authorList>
            <person name="Goeker M."/>
        </authorList>
    </citation>
    <scope>NUCLEOTIDE SEQUENCE [LARGE SCALE GENOMIC DNA]</scope>
    <source>
        <strain evidence="2 3">DSM 103371</strain>
    </source>
</reference>
<keyword evidence="1" id="KW-0732">Signal</keyword>
<keyword evidence="3" id="KW-1185">Reference proteome</keyword>
<protein>
    <recommendedName>
        <fullName evidence="4">TraB family protein</fullName>
    </recommendedName>
</protein>
<dbReference type="InterPro" id="IPR002816">
    <property type="entry name" value="TraB/PrgY/GumN_fam"/>
</dbReference>
<evidence type="ECO:0000313" key="2">
    <source>
        <dbReference type="EMBL" id="PWK54118.1"/>
    </source>
</evidence>
<dbReference type="OrthoDB" id="9806326at2"/>
<comment type="caution">
    <text evidence="2">The sequence shown here is derived from an EMBL/GenBank/DDBJ whole genome shotgun (WGS) entry which is preliminary data.</text>
</comment>
<dbReference type="EMBL" id="QGGV01000012">
    <property type="protein sequence ID" value="PWK54118.1"/>
    <property type="molecule type" value="Genomic_DNA"/>
</dbReference>
<evidence type="ECO:0000256" key="1">
    <source>
        <dbReference type="SAM" id="SignalP"/>
    </source>
</evidence>
<organism evidence="2 3">
    <name type="scientific">Silicimonas algicola</name>
    <dbReference type="NCBI Taxonomy" id="1826607"/>
    <lineage>
        <taxon>Bacteria</taxon>
        <taxon>Pseudomonadati</taxon>
        <taxon>Pseudomonadota</taxon>
        <taxon>Alphaproteobacteria</taxon>
        <taxon>Rhodobacterales</taxon>
        <taxon>Paracoccaceae</taxon>
    </lineage>
</organism>
<feature type="signal peptide" evidence="1">
    <location>
        <begin position="1"/>
        <end position="19"/>
    </location>
</feature>
<gene>
    <name evidence="2" type="ORF">C8D95_112106</name>
</gene>
<feature type="chain" id="PRO_5016245245" description="TraB family protein" evidence="1">
    <location>
        <begin position="20"/>
        <end position="350"/>
    </location>
</feature>
<accession>A0A316FZY3</accession>
<dbReference type="CDD" id="cd14789">
    <property type="entry name" value="Tiki"/>
    <property type="match status" value="1"/>
</dbReference>
<dbReference type="AlphaFoldDB" id="A0A316FZY3"/>